<feature type="region of interest" description="Disordered" evidence="1">
    <location>
        <begin position="88"/>
        <end position="116"/>
    </location>
</feature>
<accession>A0ABR7LLX5</accession>
<dbReference type="RefSeq" id="WP_187242879.1">
    <property type="nucleotide sequence ID" value="NZ_BAAAOK010000028.1"/>
</dbReference>
<proteinExistence type="predicted"/>
<name>A0ABR7LLX5_9ACTN</name>
<evidence type="ECO:0000313" key="2">
    <source>
        <dbReference type="EMBL" id="MBC6465857.1"/>
    </source>
</evidence>
<gene>
    <name evidence="2" type="ORF">HKK74_10155</name>
</gene>
<sequence>MPVGIPGMDHHELAQTIRRFPGRYHGRVPDRTLARITAAAAAGQWEKAVNKLITALSACAEPITTDEYQELRTILTALHMPGHRAAALRLQRGETGRRSPTSSVGWGGRRESEDEA</sequence>
<dbReference type="Proteomes" id="UP000805614">
    <property type="component" value="Unassembled WGS sequence"/>
</dbReference>
<reference evidence="2 3" key="1">
    <citation type="submission" date="2020-06" db="EMBL/GenBank/DDBJ databases">
        <title>Actinomadura xiongansis sp. nov., isolated from soil of Baiyangdian.</title>
        <authorList>
            <person name="Zhang X."/>
        </authorList>
    </citation>
    <scope>NUCLEOTIDE SEQUENCE [LARGE SCALE GENOMIC DNA]</scope>
    <source>
        <strain evidence="2 3">HBUM206468</strain>
    </source>
</reference>
<keyword evidence="3" id="KW-1185">Reference proteome</keyword>
<organism evidence="2 3">
    <name type="scientific">Actinomadura alba</name>
    <dbReference type="NCBI Taxonomy" id="406431"/>
    <lineage>
        <taxon>Bacteria</taxon>
        <taxon>Bacillati</taxon>
        <taxon>Actinomycetota</taxon>
        <taxon>Actinomycetes</taxon>
        <taxon>Streptosporangiales</taxon>
        <taxon>Thermomonosporaceae</taxon>
        <taxon>Actinomadura</taxon>
    </lineage>
</organism>
<evidence type="ECO:0000313" key="3">
    <source>
        <dbReference type="Proteomes" id="UP000805614"/>
    </source>
</evidence>
<comment type="caution">
    <text evidence="2">The sequence shown here is derived from an EMBL/GenBank/DDBJ whole genome shotgun (WGS) entry which is preliminary data.</text>
</comment>
<protein>
    <submittedName>
        <fullName evidence="2">Uncharacterized protein</fullName>
    </submittedName>
</protein>
<dbReference type="EMBL" id="JABVEC010000006">
    <property type="protein sequence ID" value="MBC6465857.1"/>
    <property type="molecule type" value="Genomic_DNA"/>
</dbReference>
<evidence type="ECO:0000256" key="1">
    <source>
        <dbReference type="SAM" id="MobiDB-lite"/>
    </source>
</evidence>